<reference evidence="1 2" key="1">
    <citation type="submission" date="2015-09" db="EMBL/GenBank/DDBJ databases">
        <title>Aphanizomenon flos-aquae WA102.</title>
        <authorList>
            <person name="Driscoll C."/>
        </authorList>
    </citation>
    <scope>NUCLEOTIDE SEQUENCE [LARGE SCALE GENOMIC DNA]</scope>
    <source>
        <strain evidence="1">WA102</strain>
    </source>
</reference>
<accession>A0A1B7X4A6</accession>
<dbReference type="Proteomes" id="UP000092093">
    <property type="component" value="Unassembled WGS sequence"/>
</dbReference>
<organism evidence="1 2">
    <name type="scientific">Aphanizomenon flos-aquae WA102</name>
    <dbReference type="NCBI Taxonomy" id="1710896"/>
    <lineage>
        <taxon>Bacteria</taxon>
        <taxon>Bacillati</taxon>
        <taxon>Cyanobacteriota</taxon>
        <taxon>Cyanophyceae</taxon>
        <taxon>Nostocales</taxon>
        <taxon>Aphanizomenonaceae</taxon>
        <taxon>Aphanizomenon</taxon>
    </lineage>
</organism>
<evidence type="ECO:0000313" key="2">
    <source>
        <dbReference type="Proteomes" id="UP000092093"/>
    </source>
</evidence>
<dbReference type="AlphaFoldDB" id="A0A1B7X4A6"/>
<name>A0A1B7X4A6_APHFL</name>
<proteinExistence type="predicted"/>
<sequence length="184" mass="20430">MGLNLISTFVGLYVAMASLPNNSQQPSTILDHQPSEQQQTQIKDKENTQIAQISINCDYLRQAFKASGIPISDENTLVTLISGKAIRFSDEFANQLYTHLSGKQQPSYVDANQDYPNGMFWVDASQTQALAQPDNQNISLKSNKKLIAAGGNYFPIFLKAKGHTCKFWIGLNGIKRTVYGKKII</sequence>
<gene>
    <name evidence="1" type="ORF">AN484_08400</name>
</gene>
<evidence type="ECO:0000313" key="1">
    <source>
        <dbReference type="EMBL" id="OBQ44182.1"/>
    </source>
</evidence>
<dbReference type="EMBL" id="LJOW01000029">
    <property type="protein sequence ID" value="OBQ44182.1"/>
    <property type="molecule type" value="Genomic_DNA"/>
</dbReference>
<comment type="caution">
    <text evidence="1">The sequence shown here is derived from an EMBL/GenBank/DDBJ whole genome shotgun (WGS) entry which is preliminary data.</text>
</comment>
<protein>
    <submittedName>
        <fullName evidence="1">Uncharacterized protein</fullName>
    </submittedName>
</protein>